<dbReference type="AlphaFoldDB" id="A0A087BZI9"/>
<keyword evidence="3" id="KW-1185">Reference proteome</keyword>
<proteinExistence type="predicted"/>
<organism evidence="2 3">
    <name type="scientific">Bifidobacterium mongoliense DSM 21395</name>
    <dbReference type="NCBI Taxonomy" id="1437603"/>
    <lineage>
        <taxon>Bacteria</taxon>
        <taxon>Bacillati</taxon>
        <taxon>Actinomycetota</taxon>
        <taxon>Actinomycetes</taxon>
        <taxon>Bifidobacteriales</taxon>
        <taxon>Bifidobacteriaceae</taxon>
        <taxon>Bifidobacterium</taxon>
    </lineage>
</organism>
<dbReference type="STRING" id="1437603.GCA_000771525_00531"/>
<protein>
    <recommendedName>
        <fullName evidence="1">Polysaccharide pyruvyl transferase domain-containing protein</fullName>
    </recommendedName>
</protein>
<accession>A0A087BZI9</accession>
<reference evidence="2 3" key="1">
    <citation type="submission" date="2014-03" db="EMBL/GenBank/DDBJ databases">
        <title>Genomics of Bifidobacteria.</title>
        <authorList>
            <person name="Ventura M."/>
            <person name="Milani C."/>
            <person name="Lugli G.A."/>
        </authorList>
    </citation>
    <scope>NUCLEOTIDE SEQUENCE [LARGE SCALE GENOMIC DNA]</scope>
    <source>
        <strain evidence="2 3">DSM 21395</strain>
    </source>
</reference>
<dbReference type="InterPro" id="IPR007345">
    <property type="entry name" value="Polysacch_pyruvyl_Trfase"/>
</dbReference>
<dbReference type="eggNOG" id="COG2327">
    <property type="taxonomic scope" value="Bacteria"/>
</dbReference>
<comment type="caution">
    <text evidence="2">The sequence shown here is derived from an EMBL/GenBank/DDBJ whole genome shotgun (WGS) entry which is preliminary data.</text>
</comment>
<dbReference type="Pfam" id="PF04230">
    <property type="entry name" value="PS_pyruv_trans"/>
    <property type="match status" value="1"/>
</dbReference>
<dbReference type="Proteomes" id="UP000029082">
    <property type="component" value="Unassembled WGS sequence"/>
</dbReference>
<evidence type="ECO:0000313" key="3">
    <source>
        <dbReference type="Proteomes" id="UP000029082"/>
    </source>
</evidence>
<name>A0A087BZI9_9BIFI</name>
<evidence type="ECO:0000259" key="1">
    <source>
        <dbReference type="Pfam" id="PF04230"/>
    </source>
</evidence>
<feature type="domain" description="Polysaccharide pyruvyl transferase" evidence="1">
    <location>
        <begin position="70"/>
        <end position="244"/>
    </location>
</feature>
<dbReference type="EMBL" id="JGZE01000016">
    <property type="protein sequence ID" value="KFI76439.1"/>
    <property type="molecule type" value="Genomic_DNA"/>
</dbReference>
<gene>
    <name evidence="2" type="ORF">BMON_1739</name>
</gene>
<evidence type="ECO:0000313" key="2">
    <source>
        <dbReference type="EMBL" id="KFI76439.1"/>
    </source>
</evidence>
<sequence length="450" mass="49749">MSCAISCRCPMVHFHRRMNRVDAQLSELAQAIDAVQHETVSLRKQLDSVGLIEIKHNRAFYLVAEPGHPNYGDELIAREWVRYLALRHPDVPAYIDCARPGPAAAILRGEHPRLSVVDTLACLTRENEFAGGDVRNQHTRDIARFVVQALHDEGKAARYASGIELLRSAVRSVHVLGGGYLNSMWRVNLARLSVAAWARGRGVPAVATGIGLMPLQEPDDSFVREAAASFLSFSVRDAESYRAVMDSRSPQQVGDQIQEMAQTQISLAPDDCFVNALDRCYAPPEGLPDTMVCVQSDFVDDAAALHRHVIATLNSWEVGRGAMVGVVECNPYVDYPIVESLKAAWYRVAFFPLASLLREGFPARAGQRWLTTRYHPHLLAAAQGCTGSFITVGERYYAIKHRAVLRMGSHWTNSVIGTTGVLPGSGFEDSGVLQEYSRQIRKAADVIYHE</sequence>